<protein>
    <submittedName>
        <fullName evidence="1">Uncharacterized protein</fullName>
    </submittedName>
</protein>
<dbReference type="STRING" id="195522.BD01_2060"/>
<accession>W8P4B7</accession>
<name>W8P4B7_9EURY</name>
<dbReference type="RefSeq" id="WP_042692611.1">
    <property type="nucleotide sequence ID" value="NZ_CP007264.1"/>
</dbReference>
<evidence type="ECO:0000313" key="1">
    <source>
        <dbReference type="EMBL" id="AHL23656.1"/>
    </source>
</evidence>
<reference evidence="1 2" key="1">
    <citation type="submission" date="2014-02" db="EMBL/GenBank/DDBJ databases">
        <title>Genome Sequence of an Hyperthermophilic Archaeon, Thermococcus nautili 30-1, producing viral vesicles.</title>
        <authorList>
            <person name="Oberto J."/>
            <person name="Gaudin M."/>
            <person name="Cossu M."/>
            <person name="Gorlas A."/>
            <person name="Slesarev A."/>
            <person name="Marguet E."/>
            <person name="Forterre P."/>
        </authorList>
    </citation>
    <scope>NUCLEOTIDE SEQUENCE [LARGE SCALE GENOMIC DNA]</scope>
    <source>
        <strain evidence="1 2">30-1</strain>
    </source>
</reference>
<dbReference type="Gene3D" id="3.40.50.11570">
    <property type="entry name" value="Protein of unknown function DUF257"/>
    <property type="match status" value="1"/>
</dbReference>
<sequence>MEVTIPELLELVRPGETVVVEYETSYVPEFALKLLADYTRENNVPFVIDDNFDSLYTVLVHCDMLGLKVDIGHSHVFKTGGRKDVGGTIRRVEFHPDPRVLLRNYDVAFADTVGTPENPAINLTLGIENLLYFVRDVRDFYRFLLGIQRYVGDKRRKAFYLVHTGLIRSLPPYVHPELRRIATSVWVFHSYPTGVKLSILRSPDLDLVGREFTIDVGGVFLGGS</sequence>
<dbReference type="HOGENOM" id="CLU_102063_1_0_2"/>
<dbReference type="KEGG" id="tnu:BD01_2060"/>
<dbReference type="EMBL" id="CP007264">
    <property type="protein sequence ID" value="AHL23656.1"/>
    <property type="molecule type" value="Genomic_DNA"/>
</dbReference>
<dbReference type="OrthoDB" id="86053at2157"/>
<dbReference type="eggNOG" id="arCOG03789">
    <property type="taxonomic scope" value="Archaea"/>
</dbReference>
<dbReference type="Proteomes" id="UP000019434">
    <property type="component" value="Chromosome"/>
</dbReference>
<dbReference type="GeneID" id="82170254"/>
<dbReference type="Pfam" id="PF03192">
    <property type="entry name" value="DUF257"/>
    <property type="match status" value="1"/>
</dbReference>
<dbReference type="AlphaFoldDB" id="W8P4B7"/>
<evidence type="ECO:0000313" key="2">
    <source>
        <dbReference type="Proteomes" id="UP000019434"/>
    </source>
</evidence>
<proteinExistence type="predicted"/>
<keyword evidence="2" id="KW-1185">Reference proteome</keyword>
<organism evidence="1 2">
    <name type="scientific">Thermococcus nautili</name>
    <dbReference type="NCBI Taxonomy" id="195522"/>
    <lineage>
        <taxon>Archaea</taxon>
        <taxon>Methanobacteriati</taxon>
        <taxon>Methanobacteriota</taxon>
        <taxon>Thermococci</taxon>
        <taxon>Thermococcales</taxon>
        <taxon>Thermococcaceae</taxon>
        <taxon>Thermococcus</taxon>
    </lineage>
</organism>
<gene>
    <name evidence="1" type="ORF">BD01_2060</name>
</gene>
<dbReference type="InterPro" id="IPR005489">
    <property type="entry name" value="DUF257"/>
</dbReference>